<organism evidence="2 3">
    <name type="scientific">Candidatus Daviesbacteria bacterium RIFOXYD1_FULL_41_10</name>
    <dbReference type="NCBI Taxonomy" id="1797801"/>
    <lineage>
        <taxon>Bacteria</taxon>
        <taxon>Candidatus Daviesiibacteriota</taxon>
    </lineage>
</organism>
<dbReference type="EMBL" id="MFEC01000029">
    <property type="protein sequence ID" value="OGE70919.1"/>
    <property type="molecule type" value="Genomic_DNA"/>
</dbReference>
<keyword evidence="1" id="KW-0812">Transmembrane</keyword>
<evidence type="ECO:0008006" key="4">
    <source>
        <dbReference type="Google" id="ProtNLM"/>
    </source>
</evidence>
<dbReference type="AlphaFoldDB" id="A0A1F5MZT4"/>
<feature type="transmembrane region" description="Helical" evidence="1">
    <location>
        <begin position="197"/>
        <end position="222"/>
    </location>
</feature>
<keyword evidence="1" id="KW-1133">Transmembrane helix</keyword>
<feature type="transmembrane region" description="Helical" evidence="1">
    <location>
        <begin position="173"/>
        <end position="191"/>
    </location>
</feature>
<evidence type="ECO:0000313" key="2">
    <source>
        <dbReference type="EMBL" id="OGE70919.1"/>
    </source>
</evidence>
<feature type="transmembrane region" description="Helical" evidence="1">
    <location>
        <begin position="336"/>
        <end position="356"/>
    </location>
</feature>
<keyword evidence="1" id="KW-0472">Membrane</keyword>
<reference evidence="2 3" key="1">
    <citation type="journal article" date="2016" name="Nat. Commun.">
        <title>Thousands of microbial genomes shed light on interconnected biogeochemical processes in an aquifer system.</title>
        <authorList>
            <person name="Anantharaman K."/>
            <person name="Brown C.T."/>
            <person name="Hug L.A."/>
            <person name="Sharon I."/>
            <person name="Castelle C.J."/>
            <person name="Probst A.J."/>
            <person name="Thomas B.C."/>
            <person name="Singh A."/>
            <person name="Wilkins M.J."/>
            <person name="Karaoz U."/>
            <person name="Brodie E.L."/>
            <person name="Williams K.H."/>
            <person name="Hubbard S.S."/>
            <person name="Banfield J.F."/>
        </authorList>
    </citation>
    <scope>NUCLEOTIDE SEQUENCE [LARGE SCALE GENOMIC DNA]</scope>
</reference>
<accession>A0A1F5MZT4</accession>
<gene>
    <name evidence="2" type="ORF">A2617_02180</name>
</gene>
<feature type="transmembrane region" description="Helical" evidence="1">
    <location>
        <begin position="102"/>
        <end position="121"/>
    </location>
</feature>
<feature type="transmembrane region" description="Helical" evidence="1">
    <location>
        <begin position="141"/>
        <end position="161"/>
    </location>
</feature>
<proteinExistence type="predicted"/>
<comment type="caution">
    <text evidence="2">The sequence shown here is derived from an EMBL/GenBank/DDBJ whole genome shotgun (WGS) entry which is preliminary data.</text>
</comment>
<dbReference type="Proteomes" id="UP000177135">
    <property type="component" value="Unassembled WGS sequence"/>
</dbReference>
<feature type="transmembrane region" description="Helical" evidence="1">
    <location>
        <begin position="234"/>
        <end position="253"/>
    </location>
</feature>
<feature type="transmembrane region" description="Helical" evidence="1">
    <location>
        <begin position="265"/>
        <end position="285"/>
    </location>
</feature>
<feature type="transmembrane region" description="Helical" evidence="1">
    <location>
        <begin position="376"/>
        <end position="399"/>
    </location>
</feature>
<evidence type="ECO:0000313" key="3">
    <source>
        <dbReference type="Proteomes" id="UP000177135"/>
    </source>
</evidence>
<feature type="transmembrane region" description="Helical" evidence="1">
    <location>
        <begin position="297"/>
        <end position="316"/>
    </location>
</feature>
<evidence type="ECO:0000256" key="1">
    <source>
        <dbReference type="SAM" id="Phobius"/>
    </source>
</evidence>
<sequence length="404" mass="45851">MKILILGIILSILIRGLIIFNGLEVADIKNFHDSANMLLSGINPYLNAHLYPYPPLWMFFQAGSAVLAQMFHTSFHFVMKFWPNLADVLIAILIYKKIRSKLWSFFYLFNPVSLIISSAHGQFDSIGSSLTIFSIIFTNPLFLGLAISLKAYPAMLLPLFIFSQKIWQRKLRFLIFASLPTGLLLIPFLVLNSKETISAIFSYSGFGDLGYGAVLRSFWWQINAEHWLPQSDQLLSFSKISFLAGSIFFYITFSGGKNLIKGCLAVYLLFLAVYFGISAQYLLWVLPLAVLSKDKMVIPYSIVATLALSGFYLFFGPEILLGKYFYLAGGFFQNKFMPLYFFGNLMLWLTILFWLVKIVKEQLPEVQKFSPVRKKLVIASILVFIISLLPLTSSAIQIIRKSVS</sequence>
<protein>
    <recommendedName>
        <fullName evidence="4">Glycosyltransferase RgtA/B/C/D-like domain-containing protein</fullName>
    </recommendedName>
</protein>
<name>A0A1F5MZT4_9BACT</name>